<name>A0ABP8IEP8_9BACT</name>
<sequence length="100" mass="10792">MPSTPPPAHQRAPQLSESELRQALDELDAKIKTLHNRAHATAAGSPNTYQEHAAALETKRALLAEQLGQAPTPADGSEPGVWGQIKRGIDGLREDLRNIL</sequence>
<evidence type="ECO:0000313" key="1">
    <source>
        <dbReference type="EMBL" id="GAA4357195.1"/>
    </source>
</evidence>
<evidence type="ECO:0000313" key="2">
    <source>
        <dbReference type="Proteomes" id="UP001501153"/>
    </source>
</evidence>
<reference evidence="2" key="1">
    <citation type="journal article" date="2019" name="Int. J. Syst. Evol. Microbiol.">
        <title>The Global Catalogue of Microorganisms (GCM) 10K type strain sequencing project: providing services to taxonomists for standard genome sequencing and annotation.</title>
        <authorList>
            <consortium name="The Broad Institute Genomics Platform"/>
            <consortium name="The Broad Institute Genome Sequencing Center for Infectious Disease"/>
            <person name="Wu L."/>
            <person name="Ma J."/>
        </authorList>
    </citation>
    <scope>NUCLEOTIDE SEQUENCE [LARGE SCALE GENOMIC DNA]</scope>
    <source>
        <strain evidence="2">JCM 17923</strain>
    </source>
</reference>
<evidence type="ECO:0008006" key="3">
    <source>
        <dbReference type="Google" id="ProtNLM"/>
    </source>
</evidence>
<comment type="caution">
    <text evidence="1">The sequence shown here is derived from an EMBL/GenBank/DDBJ whole genome shotgun (WGS) entry which is preliminary data.</text>
</comment>
<protein>
    <recommendedName>
        <fullName evidence="3">DUF4404 family protein</fullName>
    </recommendedName>
</protein>
<dbReference type="EMBL" id="BAABGZ010000022">
    <property type="protein sequence ID" value="GAA4357195.1"/>
    <property type="molecule type" value="Genomic_DNA"/>
</dbReference>
<keyword evidence="2" id="KW-1185">Reference proteome</keyword>
<gene>
    <name evidence="1" type="ORF">GCM10023185_21740</name>
</gene>
<dbReference type="Proteomes" id="UP001501153">
    <property type="component" value="Unassembled WGS sequence"/>
</dbReference>
<organism evidence="1 2">
    <name type="scientific">Hymenobacter saemangeumensis</name>
    <dbReference type="NCBI Taxonomy" id="1084522"/>
    <lineage>
        <taxon>Bacteria</taxon>
        <taxon>Pseudomonadati</taxon>
        <taxon>Bacteroidota</taxon>
        <taxon>Cytophagia</taxon>
        <taxon>Cytophagales</taxon>
        <taxon>Hymenobacteraceae</taxon>
        <taxon>Hymenobacter</taxon>
    </lineage>
</organism>
<accession>A0ABP8IEP8</accession>
<proteinExistence type="predicted"/>
<dbReference type="RefSeq" id="WP_345236067.1">
    <property type="nucleotide sequence ID" value="NZ_BAABGZ010000022.1"/>
</dbReference>